<evidence type="ECO:0000313" key="3">
    <source>
        <dbReference type="Proteomes" id="UP001230051"/>
    </source>
</evidence>
<feature type="compositionally biased region" description="Polar residues" evidence="1">
    <location>
        <begin position="57"/>
        <end position="67"/>
    </location>
</feature>
<evidence type="ECO:0000256" key="1">
    <source>
        <dbReference type="SAM" id="MobiDB-lite"/>
    </source>
</evidence>
<feature type="region of interest" description="Disordered" evidence="1">
    <location>
        <begin position="127"/>
        <end position="171"/>
    </location>
</feature>
<keyword evidence="3" id="KW-1185">Reference proteome</keyword>
<gene>
    <name evidence="2" type="ORF">AOXY_G34445</name>
</gene>
<organism evidence="2 3">
    <name type="scientific">Acipenser oxyrinchus oxyrinchus</name>
    <dbReference type="NCBI Taxonomy" id="40147"/>
    <lineage>
        <taxon>Eukaryota</taxon>
        <taxon>Metazoa</taxon>
        <taxon>Chordata</taxon>
        <taxon>Craniata</taxon>
        <taxon>Vertebrata</taxon>
        <taxon>Euteleostomi</taxon>
        <taxon>Actinopterygii</taxon>
        <taxon>Chondrostei</taxon>
        <taxon>Acipenseriformes</taxon>
        <taxon>Acipenseridae</taxon>
        <taxon>Acipenser</taxon>
    </lineage>
</organism>
<protein>
    <submittedName>
        <fullName evidence="2">Reticulon-1 isoform X1</fullName>
    </submittedName>
</protein>
<accession>A0AAD8CFF8</accession>
<feature type="region of interest" description="Disordered" evidence="1">
    <location>
        <begin position="55"/>
        <end position="115"/>
    </location>
</feature>
<proteinExistence type="predicted"/>
<dbReference type="AlphaFoldDB" id="A0AAD8CFF8"/>
<name>A0AAD8CFF8_ACIOX</name>
<evidence type="ECO:0000313" key="2">
    <source>
        <dbReference type="EMBL" id="KAK1150372.1"/>
    </source>
</evidence>
<comment type="caution">
    <text evidence="2">The sequence shown here is derived from an EMBL/GenBank/DDBJ whole genome shotgun (WGS) entry which is preliminary data.</text>
</comment>
<sequence length="171" mass="18672">MSVNPSEGSGSEVKWFGEDFEQIDRFGRSVPGFGEADAEVVADLKQKGWKDEAADQLQLQPESNQQRPAPVTMETASTGGDSLLFQKLTTQEDPEDLYSDGLDPLASRKSTGDDGALYTSLLSNQSYSSQQEASYFTGDVKREHTPEFKPSGTGSRALNPTPCLVQTRESR</sequence>
<dbReference type="EMBL" id="JAGXEW010000065">
    <property type="protein sequence ID" value="KAK1150372.1"/>
    <property type="molecule type" value="Genomic_DNA"/>
</dbReference>
<dbReference type="Proteomes" id="UP001230051">
    <property type="component" value="Unassembled WGS sequence"/>
</dbReference>
<reference evidence="2" key="1">
    <citation type="submission" date="2022-02" db="EMBL/GenBank/DDBJ databases">
        <title>Atlantic sturgeon de novo genome assembly.</title>
        <authorList>
            <person name="Stock M."/>
            <person name="Klopp C."/>
            <person name="Guiguen Y."/>
            <person name="Cabau C."/>
            <person name="Parinello H."/>
            <person name="Santidrian Yebra-Pimentel E."/>
            <person name="Kuhl H."/>
            <person name="Dirks R.P."/>
            <person name="Guessner J."/>
            <person name="Wuertz S."/>
            <person name="Du K."/>
            <person name="Schartl M."/>
        </authorList>
    </citation>
    <scope>NUCLEOTIDE SEQUENCE</scope>
    <source>
        <strain evidence="2">STURGEONOMICS-FGT-2020</strain>
        <tissue evidence="2">Whole blood</tissue>
    </source>
</reference>